<organism evidence="3 4">
    <name type="scientific">Ophiocordyceps unilateralis</name>
    <name type="common">Zombie-ant fungus</name>
    <name type="synonym">Torrubia unilateralis</name>
    <dbReference type="NCBI Taxonomy" id="268505"/>
    <lineage>
        <taxon>Eukaryota</taxon>
        <taxon>Fungi</taxon>
        <taxon>Dikarya</taxon>
        <taxon>Ascomycota</taxon>
        <taxon>Pezizomycotina</taxon>
        <taxon>Sordariomycetes</taxon>
        <taxon>Hypocreomycetidae</taxon>
        <taxon>Hypocreales</taxon>
        <taxon>Ophiocordycipitaceae</taxon>
        <taxon>Ophiocordyceps</taxon>
    </lineage>
</organism>
<evidence type="ECO:0000256" key="2">
    <source>
        <dbReference type="SAM" id="Phobius"/>
    </source>
</evidence>
<feature type="compositionally biased region" description="Polar residues" evidence="1">
    <location>
        <begin position="245"/>
        <end position="256"/>
    </location>
</feature>
<feature type="transmembrane region" description="Helical" evidence="2">
    <location>
        <begin position="120"/>
        <end position="142"/>
    </location>
</feature>
<feature type="compositionally biased region" description="Basic residues" evidence="1">
    <location>
        <begin position="161"/>
        <end position="170"/>
    </location>
</feature>
<feature type="region of interest" description="Disordered" evidence="1">
    <location>
        <begin position="268"/>
        <end position="451"/>
    </location>
</feature>
<feature type="compositionally biased region" description="Polar residues" evidence="1">
    <location>
        <begin position="442"/>
        <end position="451"/>
    </location>
</feature>
<feature type="compositionally biased region" description="Low complexity" evidence="1">
    <location>
        <begin position="305"/>
        <end position="316"/>
    </location>
</feature>
<feature type="compositionally biased region" description="Low complexity" evidence="1">
    <location>
        <begin position="284"/>
        <end position="298"/>
    </location>
</feature>
<dbReference type="Proteomes" id="UP000037136">
    <property type="component" value="Unassembled WGS sequence"/>
</dbReference>
<feature type="compositionally biased region" description="Basic and acidic residues" evidence="1">
    <location>
        <begin position="408"/>
        <end position="424"/>
    </location>
</feature>
<keyword evidence="2" id="KW-0472">Membrane</keyword>
<evidence type="ECO:0000313" key="3">
    <source>
        <dbReference type="EMBL" id="PFH57934.1"/>
    </source>
</evidence>
<gene>
    <name evidence="3" type="ORF">XA68_14359</name>
</gene>
<comment type="caution">
    <text evidence="3">The sequence shown here is derived from an EMBL/GenBank/DDBJ whole genome shotgun (WGS) entry which is preliminary data.</text>
</comment>
<feature type="compositionally biased region" description="Polar residues" evidence="1">
    <location>
        <begin position="384"/>
        <end position="404"/>
    </location>
</feature>
<proteinExistence type="predicted"/>
<feature type="region of interest" description="Disordered" evidence="1">
    <location>
        <begin position="157"/>
        <end position="256"/>
    </location>
</feature>
<reference evidence="3 4" key="1">
    <citation type="journal article" date="2015" name="BMC Genomics">
        <title>Gene expression during zombie ant biting behavior reflects the complexity underlying fungal parasitic behavioral manipulation.</title>
        <authorList>
            <person name="de Bekker C."/>
            <person name="Ohm R.A."/>
            <person name="Loreto R.G."/>
            <person name="Sebastian A."/>
            <person name="Albert I."/>
            <person name="Merrow M."/>
            <person name="Brachmann A."/>
            <person name="Hughes D.P."/>
        </authorList>
    </citation>
    <scope>NUCLEOTIDE SEQUENCE [LARGE SCALE GENOMIC DNA]</scope>
    <source>
        <strain evidence="3 4">SC16a</strain>
    </source>
</reference>
<dbReference type="OrthoDB" id="5431149at2759"/>
<evidence type="ECO:0000313" key="4">
    <source>
        <dbReference type="Proteomes" id="UP000037136"/>
    </source>
</evidence>
<sequence>MARATLPVLGSTLALLATSTVLCLQIITVVNTISAPLRPATAAAACLQLFVLAILWWLAVSRVLRNGKTISAKYPNLTLGLGLLACALAAAVSAAALIYLGNARADLNAAIGQFQGRLLAGTSVAVALATVLQLACIICHFMTSRQLVLGKQVTPEAHATNPRRRLRRIKSIPYSQTKSGDDEATQEMTSSIQPPSPVVTASPTGIFKSPFAQAVRPSPSKQKLIVNKKQRRPNSADSDPRRSSVEASSFDSWDTSSVDAHNRQVVLDMSGSPSSTPQGLETIPASPSHSRSSSARSPTDLGPPRSLRTSRSLSHSTLRHQEEARVTPASSVHELHIHPLFRSDSQEPPPLASPGTSVLASPIAGQVITRRESSKSLGGMIRSGSATGAQSPLAHQTCFESTESMAGDDSRQRDEPEPEPKPEPEPEDEDERRMTPPVPSWLLTQPNIESV</sequence>
<name>A0A2A9P9P8_OPHUN</name>
<feature type="transmembrane region" description="Helical" evidence="2">
    <location>
        <begin position="79"/>
        <end position="100"/>
    </location>
</feature>
<dbReference type="AlphaFoldDB" id="A0A2A9P9P8"/>
<feature type="compositionally biased region" description="Polar residues" evidence="1">
    <location>
        <begin position="186"/>
        <end position="203"/>
    </location>
</feature>
<keyword evidence="2" id="KW-0812">Transmembrane</keyword>
<keyword evidence="4" id="KW-1185">Reference proteome</keyword>
<reference evidence="3 4" key="2">
    <citation type="journal article" date="2017" name="Sci. Rep.">
        <title>Ant-infecting Ophiocordyceps genomes reveal a high diversity of potential behavioral manipulation genes and a possible major role for enterotoxins.</title>
        <authorList>
            <person name="de Bekker C."/>
            <person name="Ohm R.A."/>
            <person name="Evans H.C."/>
            <person name="Brachmann A."/>
            <person name="Hughes D.P."/>
        </authorList>
    </citation>
    <scope>NUCLEOTIDE SEQUENCE [LARGE SCALE GENOMIC DNA]</scope>
    <source>
        <strain evidence="3 4">SC16a</strain>
    </source>
</reference>
<feature type="transmembrane region" description="Helical" evidence="2">
    <location>
        <begin position="39"/>
        <end position="58"/>
    </location>
</feature>
<accession>A0A2A9P9P8</accession>
<dbReference type="EMBL" id="LAZP02000348">
    <property type="protein sequence ID" value="PFH57934.1"/>
    <property type="molecule type" value="Genomic_DNA"/>
</dbReference>
<keyword evidence="2" id="KW-1133">Transmembrane helix</keyword>
<protein>
    <submittedName>
        <fullName evidence="3">Uncharacterized protein</fullName>
    </submittedName>
</protein>
<dbReference type="STRING" id="268505.A0A2A9P9P8"/>
<evidence type="ECO:0000256" key="1">
    <source>
        <dbReference type="SAM" id="MobiDB-lite"/>
    </source>
</evidence>